<name>A0A5J6GIC1_STRKN</name>
<dbReference type="PROSITE" id="PS51257">
    <property type="entry name" value="PROKAR_LIPOPROTEIN"/>
    <property type="match status" value="1"/>
</dbReference>
<feature type="signal peptide" evidence="1">
    <location>
        <begin position="1"/>
        <end position="16"/>
    </location>
</feature>
<dbReference type="EMBL" id="CP023699">
    <property type="protein sequence ID" value="QEU93801.1"/>
    <property type="molecule type" value="Genomic_DNA"/>
</dbReference>
<reference evidence="2 3" key="1">
    <citation type="submission" date="2017-09" db="EMBL/GenBank/DDBJ databases">
        <authorList>
            <person name="Lee N."/>
            <person name="Cho B.-K."/>
        </authorList>
    </citation>
    <scope>NUCLEOTIDE SEQUENCE [LARGE SCALE GENOMIC DNA]</scope>
    <source>
        <strain evidence="2 3">ATCC 12853</strain>
    </source>
</reference>
<organism evidence="2 3">
    <name type="scientific">Streptomyces kanamyceticus</name>
    <dbReference type="NCBI Taxonomy" id="1967"/>
    <lineage>
        <taxon>Bacteria</taxon>
        <taxon>Bacillati</taxon>
        <taxon>Actinomycetota</taxon>
        <taxon>Actinomycetes</taxon>
        <taxon>Kitasatosporales</taxon>
        <taxon>Streptomycetaceae</taxon>
        <taxon>Streptomyces</taxon>
    </lineage>
</organism>
<feature type="chain" id="PRO_5023824773" description="Lipoprotein" evidence="1">
    <location>
        <begin position="17"/>
        <end position="148"/>
    </location>
</feature>
<proteinExistence type="predicted"/>
<evidence type="ECO:0000313" key="3">
    <source>
        <dbReference type="Proteomes" id="UP000325529"/>
    </source>
</evidence>
<evidence type="ECO:0000313" key="2">
    <source>
        <dbReference type="EMBL" id="QEU93801.1"/>
    </source>
</evidence>
<accession>A0A5J6GIC1</accession>
<keyword evidence="1" id="KW-0732">Signal</keyword>
<gene>
    <name evidence="2" type="ORF">CP970_25455</name>
</gene>
<evidence type="ECO:0000256" key="1">
    <source>
        <dbReference type="SAM" id="SignalP"/>
    </source>
</evidence>
<dbReference type="AlphaFoldDB" id="A0A5J6GIC1"/>
<keyword evidence="3" id="KW-1185">Reference proteome</keyword>
<sequence>MPLKLMALLVSAGVLAACSGSPGGHQDSRDPSARDIVGTWRAADGRTAEFSEDGSVILRNIPCTEVLPGSSGPGVAAPGQPLQGKWKVRTPRMGGARWVGFDLAPGPCGNTGPSESGFYISQETRDLILHLRDPDMTNEDLDFSKQKA</sequence>
<dbReference type="KEGG" id="ska:CP970_25455"/>
<evidence type="ECO:0008006" key="4">
    <source>
        <dbReference type="Google" id="ProtNLM"/>
    </source>
</evidence>
<protein>
    <recommendedName>
        <fullName evidence="4">Lipoprotein</fullName>
    </recommendedName>
</protein>
<dbReference type="Proteomes" id="UP000325529">
    <property type="component" value="Chromosome"/>
</dbReference>